<dbReference type="InterPro" id="IPR043502">
    <property type="entry name" value="DNA/RNA_pol_sf"/>
</dbReference>
<evidence type="ECO:0000313" key="3">
    <source>
        <dbReference type="Proteomes" id="UP001497516"/>
    </source>
</evidence>
<keyword evidence="3" id="KW-1185">Reference proteome</keyword>
<dbReference type="EMBL" id="OZ034820">
    <property type="protein sequence ID" value="CAL1400147.1"/>
    <property type="molecule type" value="Genomic_DNA"/>
</dbReference>
<gene>
    <name evidence="2" type="ORF">LTRI10_LOCUS40293</name>
</gene>
<dbReference type="InterPro" id="IPR013103">
    <property type="entry name" value="RVT_2"/>
</dbReference>
<sequence>MTTVRLFLAIAAAKNWIVQQLDVNNAFLHGDLREEVYMKLPKGYTPPSDIPNLVFLLKKSLYGLKQAPQQWFAKLAVSLQSQGYQSSQVDHSLFFKTTPTSYTCILIYVDDLIIGGSDLVEITHIKDHLHHDFGIKNLGNLKFFLGLEVSRDSSQSEEIYT</sequence>
<dbReference type="AlphaFoldDB" id="A0AAV2FQC6"/>
<evidence type="ECO:0000259" key="1">
    <source>
        <dbReference type="Pfam" id="PF07727"/>
    </source>
</evidence>
<organism evidence="2 3">
    <name type="scientific">Linum trigynum</name>
    <dbReference type="NCBI Taxonomy" id="586398"/>
    <lineage>
        <taxon>Eukaryota</taxon>
        <taxon>Viridiplantae</taxon>
        <taxon>Streptophyta</taxon>
        <taxon>Embryophyta</taxon>
        <taxon>Tracheophyta</taxon>
        <taxon>Spermatophyta</taxon>
        <taxon>Magnoliopsida</taxon>
        <taxon>eudicotyledons</taxon>
        <taxon>Gunneridae</taxon>
        <taxon>Pentapetalae</taxon>
        <taxon>rosids</taxon>
        <taxon>fabids</taxon>
        <taxon>Malpighiales</taxon>
        <taxon>Linaceae</taxon>
        <taxon>Linum</taxon>
    </lineage>
</organism>
<name>A0AAV2FQC6_9ROSI</name>
<dbReference type="Pfam" id="PF07727">
    <property type="entry name" value="RVT_2"/>
    <property type="match status" value="1"/>
</dbReference>
<protein>
    <recommendedName>
        <fullName evidence="1">Reverse transcriptase Ty1/copia-type domain-containing protein</fullName>
    </recommendedName>
</protein>
<reference evidence="2 3" key="1">
    <citation type="submission" date="2024-04" db="EMBL/GenBank/DDBJ databases">
        <authorList>
            <person name="Fracassetti M."/>
        </authorList>
    </citation>
    <scope>NUCLEOTIDE SEQUENCE [LARGE SCALE GENOMIC DNA]</scope>
</reference>
<proteinExistence type="predicted"/>
<dbReference type="SUPFAM" id="SSF56672">
    <property type="entry name" value="DNA/RNA polymerases"/>
    <property type="match status" value="1"/>
</dbReference>
<dbReference type="Proteomes" id="UP001497516">
    <property type="component" value="Chromosome 7"/>
</dbReference>
<dbReference type="PANTHER" id="PTHR43383">
    <property type="entry name" value="NODULIN 6"/>
    <property type="match status" value="1"/>
</dbReference>
<feature type="domain" description="Reverse transcriptase Ty1/copia-type" evidence="1">
    <location>
        <begin position="3"/>
        <end position="153"/>
    </location>
</feature>
<dbReference type="PANTHER" id="PTHR43383:SF2">
    <property type="entry name" value="AMIDOHYDROLASE 2 FAMILY PROTEIN"/>
    <property type="match status" value="1"/>
</dbReference>
<evidence type="ECO:0000313" key="2">
    <source>
        <dbReference type="EMBL" id="CAL1400147.1"/>
    </source>
</evidence>
<accession>A0AAV2FQC6</accession>